<dbReference type="AlphaFoldDB" id="A0A518II41"/>
<reference evidence="1 2" key="1">
    <citation type="submission" date="2019-03" db="EMBL/GenBank/DDBJ databases">
        <title>Deep-cultivation of Planctomycetes and their phenomic and genomic characterization uncovers novel biology.</title>
        <authorList>
            <person name="Wiegand S."/>
            <person name="Jogler M."/>
            <person name="Boedeker C."/>
            <person name="Pinto D."/>
            <person name="Vollmers J."/>
            <person name="Rivas-Marin E."/>
            <person name="Kohn T."/>
            <person name="Peeters S.H."/>
            <person name="Heuer A."/>
            <person name="Rast P."/>
            <person name="Oberbeckmann S."/>
            <person name="Bunk B."/>
            <person name="Jeske O."/>
            <person name="Meyerdierks A."/>
            <person name="Storesund J.E."/>
            <person name="Kallscheuer N."/>
            <person name="Luecker S."/>
            <person name="Lage O.M."/>
            <person name="Pohl T."/>
            <person name="Merkel B.J."/>
            <person name="Hornburger P."/>
            <person name="Mueller R.-W."/>
            <person name="Bruemmer F."/>
            <person name="Labrenz M."/>
            <person name="Spormann A.M."/>
            <person name="Op den Camp H."/>
            <person name="Overmann J."/>
            <person name="Amann R."/>
            <person name="Jetten M.S.M."/>
            <person name="Mascher T."/>
            <person name="Medema M.H."/>
            <person name="Devos D.P."/>
            <person name="Kaster A.-K."/>
            <person name="Ovreas L."/>
            <person name="Rohde M."/>
            <person name="Galperin M.Y."/>
            <person name="Jogler C."/>
        </authorList>
    </citation>
    <scope>NUCLEOTIDE SEQUENCE [LARGE SCALE GENOMIC DNA]</scope>
    <source>
        <strain evidence="1 2">Enr17</strain>
    </source>
</reference>
<dbReference type="KEGG" id="gfm:Enr17x_48240"/>
<evidence type="ECO:0000313" key="1">
    <source>
        <dbReference type="EMBL" id="QDV52757.1"/>
    </source>
</evidence>
<evidence type="ECO:0000313" key="2">
    <source>
        <dbReference type="Proteomes" id="UP000318313"/>
    </source>
</evidence>
<gene>
    <name evidence="1" type="ORF">Enr17x_48240</name>
</gene>
<sequence>MTPYYKSMQKSVTRLIEQLNQYQKDSSILEVKEEWLAEIENKYPRMPEDLKELYLTLGYGSIASSSYMIHIPTEPDEIYDEETAKGLEGILIVGDDFSGTCEAYNAKQGWLFGTIGSHGQFEEYGPEVPGLVHFLIDWFVEDK</sequence>
<dbReference type="InterPro" id="IPR037883">
    <property type="entry name" value="Knr4/Smi1-like_sf"/>
</dbReference>
<evidence type="ECO:0008006" key="3">
    <source>
        <dbReference type="Google" id="ProtNLM"/>
    </source>
</evidence>
<keyword evidence="2" id="KW-1185">Reference proteome</keyword>
<organism evidence="1 2">
    <name type="scientific">Gimesia fumaroli</name>
    <dbReference type="NCBI Taxonomy" id="2527976"/>
    <lineage>
        <taxon>Bacteria</taxon>
        <taxon>Pseudomonadati</taxon>
        <taxon>Planctomycetota</taxon>
        <taxon>Planctomycetia</taxon>
        <taxon>Planctomycetales</taxon>
        <taxon>Planctomycetaceae</taxon>
        <taxon>Gimesia</taxon>
    </lineage>
</organism>
<name>A0A518II41_9PLAN</name>
<dbReference type="EMBL" id="CP037452">
    <property type="protein sequence ID" value="QDV52757.1"/>
    <property type="molecule type" value="Genomic_DNA"/>
</dbReference>
<accession>A0A518II41</accession>
<dbReference type="SUPFAM" id="SSF160631">
    <property type="entry name" value="SMI1/KNR4-like"/>
    <property type="match status" value="1"/>
</dbReference>
<protein>
    <recommendedName>
        <fullName evidence="3">SMI1 / KNR4 family protein</fullName>
    </recommendedName>
</protein>
<proteinExistence type="predicted"/>
<dbReference type="Proteomes" id="UP000318313">
    <property type="component" value="Chromosome"/>
</dbReference>